<proteinExistence type="predicted"/>
<accession>A0ACC3MCF2</accession>
<keyword evidence="2" id="KW-1185">Reference proteome</keyword>
<evidence type="ECO:0000313" key="1">
    <source>
        <dbReference type="EMBL" id="KAK3681939.1"/>
    </source>
</evidence>
<reference evidence="1" key="1">
    <citation type="submission" date="2023-07" db="EMBL/GenBank/DDBJ databases">
        <title>Black Yeasts Isolated from many extreme environments.</title>
        <authorList>
            <person name="Coleine C."/>
            <person name="Stajich J.E."/>
            <person name="Selbmann L."/>
        </authorList>
    </citation>
    <scope>NUCLEOTIDE SEQUENCE</scope>
    <source>
        <strain evidence="1">CCFEE 5714</strain>
    </source>
</reference>
<evidence type="ECO:0000313" key="2">
    <source>
        <dbReference type="Proteomes" id="UP001281147"/>
    </source>
</evidence>
<protein>
    <submittedName>
        <fullName evidence="1">Uncharacterized protein</fullName>
    </submittedName>
</protein>
<sequence>MADPRTLLRASRAARRITHPHASYTSDGKLLCNLCETTVKGEGQWQAHLHSTGHTLRSQRAQEAKAARETSNGGVGSKKRKAESLDSPAAAGEGKRVRSTDLAVDDQGDGEDEAATPSKVNGKDVADVQEEAATTNTAPPAAPPPTTKDDEEFAAFEREIAALEQQPTPSVFNSTATISAAPLTAEQLAAQAREEASAQRGKRDVELEEEREDAARAMEDEFEEMEGLEERVRRLRERREALRKASEGEAERVGADTGGEAEGIGEASDLGEGESIEDEDEDEEDEWRFGGT</sequence>
<organism evidence="1 2">
    <name type="scientific">Vermiconidia calcicola</name>
    <dbReference type="NCBI Taxonomy" id="1690605"/>
    <lineage>
        <taxon>Eukaryota</taxon>
        <taxon>Fungi</taxon>
        <taxon>Dikarya</taxon>
        <taxon>Ascomycota</taxon>
        <taxon>Pezizomycotina</taxon>
        <taxon>Dothideomycetes</taxon>
        <taxon>Dothideomycetidae</taxon>
        <taxon>Mycosphaerellales</taxon>
        <taxon>Extremaceae</taxon>
        <taxon>Vermiconidia</taxon>
    </lineage>
</organism>
<name>A0ACC3MCF2_9PEZI</name>
<dbReference type="Proteomes" id="UP001281147">
    <property type="component" value="Unassembled WGS sequence"/>
</dbReference>
<comment type="caution">
    <text evidence="1">The sequence shown here is derived from an EMBL/GenBank/DDBJ whole genome shotgun (WGS) entry which is preliminary data.</text>
</comment>
<gene>
    <name evidence="1" type="ORF">LTR37_020735</name>
</gene>
<dbReference type="EMBL" id="JAUTXU010000386">
    <property type="protein sequence ID" value="KAK3681939.1"/>
    <property type="molecule type" value="Genomic_DNA"/>
</dbReference>